<evidence type="ECO:0000313" key="3">
    <source>
        <dbReference type="EMBL" id="KKB53886.1"/>
    </source>
</evidence>
<keyword evidence="1" id="KW-1133">Transmembrane helix</keyword>
<name>A0A0F5J7L9_9BACT</name>
<dbReference type="Gene3D" id="3.55.50.30">
    <property type="match status" value="1"/>
</dbReference>
<dbReference type="EMBL" id="AQHV01000014">
    <property type="protein sequence ID" value="KKB53886.1"/>
    <property type="molecule type" value="Genomic_DNA"/>
</dbReference>
<accession>A0A0F5J7L9</accession>
<dbReference type="GO" id="GO:0016989">
    <property type="term" value="F:sigma factor antagonist activity"/>
    <property type="evidence" value="ECO:0007669"/>
    <property type="project" value="TreeGrafter"/>
</dbReference>
<evidence type="ECO:0000259" key="2">
    <source>
        <dbReference type="Pfam" id="PF04773"/>
    </source>
</evidence>
<keyword evidence="1" id="KW-0812">Transmembrane</keyword>
<organism evidence="3 4">
    <name type="scientific">Parabacteroides goldsteinii DSM 19448 = WAL 12034</name>
    <dbReference type="NCBI Taxonomy" id="927665"/>
    <lineage>
        <taxon>Bacteria</taxon>
        <taxon>Pseudomonadati</taxon>
        <taxon>Bacteroidota</taxon>
        <taxon>Bacteroidia</taxon>
        <taxon>Bacteroidales</taxon>
        <taxon>Tannerellaceae</taxon>
        <taxon>Parabacteroides</taxon>
    </lineage>
</organism>
<dbReference type="Gene3D" id="2.60.120.1440">
    <property type="match status" value="1"/>
</dbReference>
<dbReference type="Pfam" id="PF04773">
    <property type="entry name" value="FecR"/>
    <property type="match status" value="1"/>
</dbReference>
<dbReference type="STRING" id="927665.HMPREF1535_03439"/>
<keyword evidence="1" id="KW-0472">Membrane</keyword>
<dbReference type="PANTHER" id="PTHR30273">
    <property type="entry name" value="PERIPLASMIC SIGNAL SENSOR AND SIGMA FACTOR ACTIVATOR FECR-RELATED"/>
    <property type="match status" value="1"/>
</dbReference>
<feature type="transmembrane region" description="Helical" evidence="1">
    <location>
        <begin position="47"/>
        <end position="69"/>
    </location>
</feature>
<dbReference type="AlphaFoldDB" id="A0A0F5J7L9"/>
<protein>
    <recommendedName>
        <fullName evidence="2">FecR protein domain-containing protein</fullName>
    </recommendedName>
</protein>
<dbReference type="PANTHER" id="PTHR30273:SF2">
    <property type="entry name" value="PROTEIN FECR"/>
    <property type="match status" value="1"/>
</dbReference>
<gene>
    <name evidence="3" type="ORF">HMPREF1535_03439</name>
</gene>
<dbReference type="RefSeq" id="WP_046146896.1">
    <property type="nucleotide sequence ID" value="NZ_KQ033913.1"/>
</dbReference>
<proteinExistence type="predicted"/>
<feature type="domain" description="FecR protein" evidence="2">
    <location>
        <begin position="92"/>
        <end position="176"/>
    </location>
</feature>
<dbReference type="Proteomes" id="UP000033047">
    <property type="component" value="Unassembled WGS sequence"/>
</dbReference>
<dbReference type="PIRSF" id="PIRSF018266">
    <property type="entry name" value="FecR"/>
    <property type="match status" value="1"/>
</dbReference>
<dbReference type="PATRIC" id="fig|927665.4.peg.3532"/>
<evidence type="ECO:0000313" key="4">
    <source>
        <dbReference type="Proteomes" id="UP000033047"/>
    </source>
</evidence>
<evidence type="ECO:0000256" key="1">
    <source>
        <dbReference type="SAM" id="Phobius"/>
    </source>
</evidence>
<reference evidence="3 4" key="1">
    <citation type="submission" date="2013-04" db="EMBL/GenBank/DDBJ databases">
        <title>The Genome Sequence of Parabacteroides goldsteinii DSM 19448.</title>
        <authorList>
            <consortium name="The Broad Institute Genomics Platform"/>
            <person name="Earl A."/>
            <person name="Ward D."/>
            <person name="Feldgarden M."/>
            <person name="Gevers D."/>
            <person name="Martens E."/>
            <person name="Sakamoto M."/>
            <person name="Benno Y."/>
            <person name="Song Y."/>
            <person name="Liu C."/>
            <person name="Lee J."/>
            <person name="Bolanos M."/>
            <person name="Vaisanen M.L."/>
            <person name="Finegold S.M."/>
            <person name="Walker B."/>
            <person name="Young S."/>
            <person name="Zeng Q."/>
            <person name="Gargeya S."/>
            <person name="Fitzgerald M."/>
            <person name="Haas B."/>
            <person name="Abouelleil A."/>
            <person name="Allen A.W."/>
            <person name="Alvarado L."/>
            <person name="Arachchi H.M."/>
            <person name="Berlin A.M."/>
            <person name="Chapman S.B."/>
            <person name="Gainer-Dewar J."/>
            <person name="Goldberg J."/>
            <person name="Griggs A."/>
            <person name="Gujja S."/>
            <person name="Hansen M."/>
            <person name="Howarth C."/>
            <person name="Imamovic A."/>
            <person name="Ireland A."/>
            <person name="Larimer J."/>
            <person name="McCowan C."/>
            <person name="Murphy C."/>
            <person name="Pearson M."/>
            <person name="Poon T.W."/>
            <person name="Priest M."/>
            <person name="Roberts A."/>
            <person name="Saif S."/>
            <person name="Shea T."/>
            <person name="Sisk P."/>
            <person name="Sykes S."/>
            <person name="Wortman J."/>
            <person name="Nusbaum C."/>
            <person name="Birren B."/>
        </authorList>
    </citation>
    <scope>NUCLEOTIDE SEQUENCE [LARGE SCALE GENOMIC DNA]</scope>
    <source>
        <strain evidence="3 4">DSM 19448</strain>
    </source>
</reference>
<dbReference type="HOGENOM" id="CLU_050192_2_2_10"/>
<dbReference type="InterPro" id="IPR006860">
    <property type="entry name" value="FecR"/>
</dbReference>
<dbReference type="InterPro" id="IPR012373">
    <property type="entry name" value="Ferrdict_sens_TM"/>
</dbReference>
<comment type="caution">
    <text evidence="3">The sequence shown here is derived from an EMBL/GenBank/DDBJ whole genome shotgun (WGS) entry which is preliminary data.</text>
</comment>
<sequence length="289" mass="33375">MTRKERDNRKTDRAWENVYQRLEKDGLLDHKEKNSIIPYGDMRRPPLWKIISATAAMLVFCIYLSTIYFNQTNKETDRNLLTRQNMETTTLATTLEDGSIVYLAGNAAIHYPEHFQADKREITLQGNALFDIAGNRQRPFLIETEDTRIKVLGTAFNVKSDNTQPFELSVQRGMVKVTLKQSGQDVYVKTGETVTLSSRKLEVSETKDHGQFATYVRQIRFKDERLADILRIINLNTEDIRFQTTPELEDRQLTVTFSDNSPESMAELICFALNLKCTRDKNVITLHEN</sequence>